<sequence>MSGPTLSRFTLITCISLISFFPINILLPSFPALSAQFDTPSADIALSISLFTLVFSISQLIAGPLSDKWGRKEALLGCILLSILGAIGCAWAPDYLTFLLFRTVQAMGCGFFVLGHALVEDLFDEQDRARVRLYYMTLSGSFVALSPLIGSWLQTTFDWQGSFYGFALMATGMLIHAQCILPTKSASTHRAPVSIVGTLKAVAANHDFLRYWWIAALVFACYFALISVTPLIFMDALKLSEYEYALVLMVYGVAYLLGGLVASYLQKRIPLSRQINIGLGLLLGAGVLLTLIVSLQAITSVTLLIPMLISALAVTLVRPAAISAAMLLFSSSAGTAASAGNSIMFLTAAVSSAALAQTGAHLLMTIAVSFIVLSLWGWLTNARIRR</sequence>
<evidence type="ECO:0000313" key="9">
    <source>
        <dbReference type="Proteomes" id="UP000293369"/>
    </source>
</evidence>
<dbReference type="InterPro" id="IPR020846">
    <property type="entry name" value="MFS_dom"/>
</dbReference>
<evidence type="ECO:0000259" key="7">
    <source>
        <dbReference type="PROSITE" id="PS50850"/>
    </source>
</evidence>
<dbReference type="InterPro" id="IPR005829">
    <property type="entry name" value="Sugar_transporter_CS"/>
</dbReference>
<feature type="transmembrane region" description="Helical" evidence="6">
    <location>
        <begin position="74"/>
        <end position="93"/>
    </location>
</feature>
<comment type="subcellular location">
    <subcellularLocation>
        <location evidence="1">Cell membrane</location>
        <topology evidence="1">Multi-pass membrane protein</topology>
    </subcellularLocation>
</comment>
<name>A0A4Q7D2F4_9PSED</name>
<protein>
    <submittedName>
        <fullName evidence="8">MFS transporter</fullName>
    </submittedName>
</protein>
<feature type="transmembrane region" description="Helical" evidence="6">
    <location>
        <begin position="44"/>
        <end position="62"/>
    </location>
</feature>
<evidence type="ECO:0000256" key="3">
    <source>
        <dbReference type="ARBA" id="ARBA00022692"/>
    </source>
</evidence>
<dbReference type="InterPro" id="IPR050189">
    <property type="entry name" value="MFS_Efflux_Transporters"/>
</dbReference>
<feature type="transmembrane region" description="Helical" evidence="6">
    <location>
        <begin position="211"/>
        <end position="233"/>
    </location>
</feature>
<evidence type="ECO:0000256" key="5">
    <source>
        <dbReference type="ARBA" id="ARBA00023136"/>
    </source>
</evidence>
<dbReference type="SUPFAM" id="SSF103473">
    <property type="entry name" value="MFS general substrate transporter"/>
    <property type="match status" value="1"/>
</dbReference>
<dbReference type="RefSeq" id="WP_130138136.1">
    <property type="nucleotide sequence ID" value="NZ_SGFE01000007.1"/>
</dbReference>
<reference evidence="8 9" key="1">
    <citation type="submission" date="2019-02" db="EMBL/GenBank/DDBJ databases">
        <title>Pseudomonas spp from wheat grain.</title>
        <authorList>
            <person name="Cho G.-S."/>
            <person name="Franz C.M.A.P."/>
        </authorList>
    </citation>
    <scope>NUCLEOTIDE SEQUENCE [LARGE SCALE GENOMIC DNA]</scope>
    <source>
        <strain evidence="8 9">133NRW</strain>
    </source>
</reference>
<evidence type="ECO:0000256" key="6">
    <source>
        <dbReference type="SAM" id="Phobius"/>
    </source>
</evidence>
<feature type="transmembrane region" description="Helical" evidence="6">
    <location>
        <begin position="277"/>
        <end position="298"/>
    </location>
</feature>
<organism evidence="8 9">
    <name type="scientific">Pseudomonas orientalis</name>
    <dbReference type="NCBI Taxonomy" id="76758"/>
    <lineage>
        <taxon>Bacteria</taxon>
        <taxon>Pseudomonadati</taxon>
        <taxon>Pseudomonadota</taxon>
        <taxon>Gammaproteobacteria</taxon>
        <taxon>Pseudomonadales</taxon>
        <taxon>Pseudomonadaceae</taxon>
        <taxon>Pseudomonas</taxon>
    </lineage>
</organism>
<feature type="transmembrane region" description="Helical" evidence="6">
    <location>
        <begin position="245"/>
        <end position="265"/>
    </location>
</feature>
<accession>A0A4Q7D2F4</accession>
<keyword evidence="2" id="KW-1003">Cell membrane</keyword>
<dbReference type="InterPro" id="IPR036259">
    <property type="entry name" value="MFS_trans_sf"/>
</dbReference>
<dbReference type="GO" id="GO:0022857">
    <property type="term" value="F:transmembrane transporter activity"/>
    <property type="evidence" value="ECO:0007669"/>
    <property type="project" value="InterPro"/>
</dbReference>
<keyword evidence="5 6" id="KW-0472">Membrane</keyword>
<dbReference type="Pfam" id="PF07690">
    <property type="entry name" value="MFS_1"/>
    <property type="match status" value="1"/>
</dbReference>
<feature type="transmembrane region" description="Helical" evidence="6">
    <location>
        <begin position="336"/>
        <end position="356"/>
    </location>
</feature>
<dbReference type="EMBL" id="SGFE01000007">
    <property type="protein sequence ID" value="RZI32926.1"/>
    <property type="molecule type" value="Genomic_DNA"/>
</dbReference>
<proteinExistence type="predicted"/>
<feature type="domain" description="Major facilitator superfamily (MFS) profile" evidence="7">
    <location>
        <begin position="8"/>
        <end position="385"/>
    </location>
</feature>
<keyword evidence="4 6" id="KW-1133">Transmembrane helix</keyword>
<dbReference type="GO" id="GO:0005886">
    <property type="term" value="C:plasma membrane"/>
    <property type="evidence" value="ECO:0007669"/>
    <property type="project" value="UniProtKB-SubCell"/>
</dbReference>
<feature type="transmembrane region" description="Helical" evidence="6">
    <location>
        <begin position="99"/>
        <end position="119"/>
    </location>
</feature>
<comment type="caution">
    <text evidence="8">The sequence shown here is derived from an EMBL/GenBank/DDBJ whole genome shotgun (WGS) entry which is preliminary data.</text>
</comment>
<feature type="transmembrane region" description="Helical" evidence="6">
    <location>
        <begin position="162"/>
        <end position="181"/>
    </location>
</feature>
<dbReference type="Proteomes" id="UP000293369">
    <property type="component" value="Unassembled WGS sequence"/>
</dbReference>
<dbReference type="Gene3D" id="1.20.1720.10">
    <property type="entry name" value="Multidrug resistance protein D"/>
    <property type="match status" value="1"/>
</dbReference>
<evidence type="ECO:0000313" key="8">
    <source>
        <dbReference type="EMBL" id="RZI32926.1"/>
    </source>
</evidence>
<dbReference type="AlphaFoldDB" id="A0A4Q7D2F4"/>
<evidence type="ECO:0000256" key="1">
    <source>
        <dbReference type="ARBA" id="ARBA00004651"/>
    </source>
</evidence>
<feature type="transmembrane region" description="Helical" evidence="6">
    <location>
        <begin position="304"/>
        <end position="329"/>
    </location>
</feature>
<dbReference type="InterPro" id="IPR011701">
    <property type="entry name" value="MFS"/>
</dbReference>
<evidence type="ECO:0000256" key="2">
    <source>
        <dbReference type="ARBA" id="ARBA00022475"/>
    </source>
</evidence>
<feature type="transmembrane region" description="Helical" evidence="6">
    <location>
        <begin position="131"/>
        <end position="150"/>
    </location>
</feature>
<keyword evidence="3 6" id="KW-0812">Transmembrane</keyword>
<evidence type="ECO:0000256" key="4">
    <source>
        <dbReference type="ARBA" id="ARBA00022989"/>
    </source>
</evidence>
<feature type="transmembrane region" description="Helical" evidence="6">
    <location>
        <begin position="362"/>
        <end position="379"/>
    </location>
</feature>
<dbReference type="PROSITE" id="PS50850">
    <property type="entry name" value="MFS"/>
    <property type="match status" value="1"/>
</dbReference>
<dbReference type="PANTHER" id="PTHR43124:SF3">
    <property type="entry name" value="CHLORAMPHENICOL EFFLUX PUMP RV0191"/>
    <property type="match status" value="1"/>
</dbReference>
<gene>
    <name evidence="8" type="ORF">EUX57_05050</name>
</gene>
<dbReference type="PROSITE" id="PS00216">
    <property type="entry name" value="SUGAR_TRANSPORT_1"/>
    <property type="match status" value="1"/>
</dbReference>
<dbReference type="PANTHER" id="PTHR43124">
    <property type="entry name" value="PURINE EFFLUX PUMP PBUE"/>
    <property type="match status" value="1"/>
</dbReference>